<dbReference type="PANTHER" id="PTHR30629">
    <property type="entry name" value="PROPHAGE INTEGRASE"/>
    <property type="match status" value="1"/>
</dbReference>
<accession>R5UC73</accession>
<dbReference type="GO" id="GO:0006310">
    <property type="term" value="P:DNA recombination"/>
    <property type="evidence" value="ECO:0007669"/>
    <property type="project" value="UniProtKB-KW"/>
</dbReference>
<dbReference type="PANTHER" id="PTHR30629:SF2">
    <property type="entry name" value="PROPHAGE INTEGRASE INTS-RELATED"/>
    <property type="match status" value="1"/>
</dbReference>
<dbReference type="InterPro" id="IPR050808">
    <property type="entry name" value="Phage_Integrase"/>
</dbReference>
<proteinExistence type="inferred from homology"/>
<comment type="caution">
    <text evidence="6">The sequence shown here is derived from an EMBL/GenBank/DDBJ whole genome shotgun (WGS) entry which is preliminary data.</text>
</comment>
<keyword evidence="2" id="KW-0229">DNA integration</keyword>
<comment type="similarity">
    <text evidence="1">Belongs to the 'phage' integrase family.</text>
</comment>
<sequence>MRRANGTGNIYKMKGGKRRKPWRVRVTVGWELNPKTGRCKQNLKTLGYYASRAEAEAALVAYQECPYDLNTKDITFKELYEQWTEDYFKKLTSISSERTITSAYRYCSGLYNMKMRDIRIYHLQECMDKGYIIPDRGKEKGQKRYASACTKGRIKSMFNLMFDWAYAREIVDRNYARAFELDKETKIKQVREKRKNTIFSKEEIDLLWKNVDKIAFVDMVLCGIYSGWRPQELAILKIKDIDLELQVMYGGMKTDAGKDRCVPIHPLIQPLIEKRYAEAKELGSNYLFNDINGQQGIYMTYDKYRGRFNKVVERLQMDHHPHETRHTFITKAKRVRMEEYILKRIVGHAINDNTEKTYTHREIEELKAEMRKIED</sequence>
<dbReference type="AlphaFoldDB" id="R5UC73"/>
<dbReference type="Pfam" id="PF00589">
    <property type="entry name" value="Phage_integrase"/>
    <property type="match status" value="1"/>
</dbReference>
<evidence type="ECO:0000256" key="1">
    <source>
        <dbReference type="ARBA" id="ARBA00008857"/>
    </source>
</evidence>
<keyword evidence="4" id="KW-0233">DNA recombination</keyword>
<dbReference type="Gene3D" id="1.10.443.10">
    <property type="entry name" value="Intergrase catalytic core"/>
    <property type="match status" value="1"/>
</dbReference>
<reference evidence="6" key="1">
    <citation type="submission" date="2012-11" db="EMBL/GenBank/DDBJ databases">
        <title>Dependencies among metagenomic species, viruses, plasmids and units of genetic variation.</title>
        <authorList>
            <person name="Nielsen H.B."/>
            <person name="Almeida M."/>
            <person name="Juncker A.S."/>
            <person name="Rasmussen S."/>
            <person name="Li J."/>
            <person name="Sunagawa S."/>
            <person name="Plichta D."/>
            <person name="Gautier L."/>
            <person name="Le Chatelier E."/>
            <person name="Peletier E."/>
            <person name="Bonde I."/>
            <person name="Nielsen T."/>
            <person name="Manichanh C."/>
            <person name="Arumugam M."/>
            <person name="Batto J."/>
            <person name="Santos M.B.Q.D."/>
            <person name="Blom N."/>
            <person name="Borruel N."/>
            <person name="Burgdorf K.S."/>
            <person name="Boumezbeur F."/>
            <person name="Casellas F."/>
            <person name="Dore J."/>
            <person name="Guarner F."/>
            <person name="Hansen T."/>
            <person name="Hildebrand F."/>
            <person name="Kaas R.S."/>
            <person name="Kennedy S."/>
            <person name="Kristiansen K."/>
            <person name="Kultima J.R."/>
            <person name="Leonard P."/>
            <person name="Levenez F."/>
            <person name="Lund O."/>
            <person name="Moumen B."/>
            <person name="Le Paslier D."/>
            <person name="Pons N."/>
            <person name="Pedersen O."/>
            <person name="Prifti E."/>
            <person name="Qin J."/>
            <person name="Raes J."/>
            <person name="Tap J."/>
            <person name="Tims S."/>
            <person name="Ussery D.W."/>
            <person name="Yamada T."/>
            <person name="MetaHit consortium"/>
            <person name="Renault P."/>
            <person name="Sicheritz-Ponten T."/>
            <person name="Bork P."/>
            <person name="Wang J."/>
            <person name="Brunak S."/>
            <person name="Ehrlich S.D."/>
        </authorList>
    </citation>
    <scope>NUCLEOTIDE SEQUENCE [LARGE SCALE GENOMIC DNA]</scope>
</reference>
<feature type="domain" description="Tyr recombinase" evidence="5">
    <location>
        <begin position="194"/>
        <end position="371"/>
    </location>
</feature>
<dbReference type="Proteomes" id="UP000018114">
    <property type="component" value="Unassembled WGS sequence"/>
</dbReference>
<dbReference type="PROSITE" id="PS51898">
    <property type="entry name" value="TYR_RECOMBINASE"/>
    <property type="match status" value="1"/>
</dbReference>
<evidence type="ECO:0000256" key="3">
    <source>
        <dbReference type="ARBA" id="ARBA00023125"/>
    </source>
</evidence>
<protein>
    <recommendedName>
        <fullName evidence="5">Tyr recombinase domain-containing protein</fullName>
    </recommendedName>
</protein>
<dbReference type="SUPFAM" id="SSF56349">
    <property type="entry name" value="DNA breaking-rejoining enzymes"/>
    <property type="match status" value="1"/>
</dbReference>
<dbReference type="Gene3D" id="1.10.150.130">
    <property type="match status" value="1"/>
</dbReference>
<dbReference type="CDD" id="cd00397">
    <property type="entry name" value="DNA_BRE_C"/>
    <property type="match status" value="1"/>
</dbReference>
<dbReference type="GO" id="GO:0015074">
    <property type="term" value="P:DNA integration"/>
    <property type="evidence" value="ECO:0007669"/>
    <property type="project" value="UniProtKB-KW"/>
</dbReference>
<dbReference type="InterPro" id="IPR011010">
    <property type="entry name" value="DNA_brk_join_enz"/>
</dbReference>
<dbReference type="InterPro" id="IPR010998">
    <property type="entry name" value="Integrase_recombinase_N"/>
</dbReference>
<evidence type="ECO:0000256" key="4">
    <source>
        <dbReference type="ARBA" id="ARBA00023172"/>
    </source>
</evidence>
<name>R5UC73_MEDGN</name>
<dbReference type="InterPro" id="IPR013762">
    <property type="entry name" value="Integrase-like_cat_sf"/>
</dbReference>
<evidence type="ECO:0000256" key="2">
    <source>
        <dbReference type="ARBA" id="ARBA00022908"/>
    </source>
</evidence>
<dbReference type="InterPro" id="IPR002104">
    <property type="entry name" value="Integrase_catalytic"/>
</dbReference>
<evidence type="ECO:0000259" key="5">
    <source>
        <dbReference type="PROSITE" id="PS51898"/>
    </source>
</evidence>
<keyword evidence="3" id="KW-0238">DNA-binding</keyword>
<dbReference type="GO" id="GO:0003677">
    <property type="term" value="F:DNA binding"/>
    <property type="evidence" value="ECO:0007669"/>
    <property type="project" value="UniProtKB-KW"/>
</dbReference>
<dbReference type="EMBL" id="CBAL010000160">
    <property type="protein sequence ID" value="CCZ68771.1"/>
    <property type="molecule type" value="Genomic_DNA"/>
</dbReference>
<gene>
    <name evidence="6" type="ORF">BN481_01543</name>
</gene>
<evidence type="ECO:0000313" key="6">
    <source>
        <dbReference type="EMBL" id="CCZ68771.1"/>
    </source>
</evidence>
<organism evidence="6">
    <name type="scientific">Mediterraneibacter gnavus CAG:126</name>
    <dbReference type="NCBI Taxonomy" id="1263106"/>
    <lineage>
        <taxon>Bacteria</taxon>
        <taxon>Bacillati</taxon>
        <taxon>Bacillota</taxon>
        <taxon>Clostridia</taxon>
        <taxon>Lachnospirales</taxon>
        <taxon>Lachnospiraceae</taxon>
        <taxon>Mediterraneibacter</taxon>
    </lineage>
</organism>